<keyword evidence="9" id="KW-0444">Lipid biosynthesis</keyword>
<keyword evidence="32" id="KW-1185">Reference proteome</keyword>
<evidence type="ECO:0000256" key="26">
    <source>
        <dbReference type="ARBA" id="ARBA00058855"/>
    </source>
</evidence>
<sequence>MYGSGPQTGISTPRSQASLRPLVLSHGSLEYTLLIPTALHFNAQQLRDAFKATLPEPTDELALDDEPSSVPELVARYMGFMAQEVEEGDDPGSFEEILKLIVNEFERAFLRGNEVHALAATLPGIKEKKLNTVRAYYAARSAVERPIKPHDSALLREAADENAFIYAILGGQGNIEEYFEELREIYTTYPSFVEDFIAAEASHLQNLARDPRAEKLYSKGLDVMRWLNNKESQPDTDYLVSAPVSLPLIGLTQLAHYVVTCRVLGNHPGLIRDRLSGVTGHSQGIVTAAAIAEAENWPSFETAAHKAITILFWIGSRSQQAYPRTSLAPNILQDSLDNGEGTPTPMLSIRDLSKKAVQDHIDATNAHLPEDRHIGISLVNSARNFVVTGPPIALYGLNVRLRKSKALTGLDQTRIPFTERKVRFVNRFLPITAPFHSPYLSDATKQLRDDLKDLATPSNSLGIPLYNTHTGEDVRESDSDNIIPDLIRMITNDSVNWEKATVFPRATHILDFGPGGISGLGVLTNRNKDGTGVRVILAGNIDGQNAEVGYKPEIFDRDAEHAVKYAVDWVKEHGPRLVKTSTGQTYVDTKMSRMLGLPPVMVAGMTPTTVPWDFVAATMNAGFHIELAGGGYYNEKTMTAAISKIEKAIPAGRGITVNLIYVNPRAMAWQIPMIGKLRAEGVPVEGLTIGAGVPSIEVANEYIETLGIKHIAFKPGSVEAIQQTINIAKANPTFPVILQWTGGRGGGHHSFEDFHQPILQMYGRIRKCENLILVAGSGFGGAEDTYPYLTGEWSKRFGYPPMPYDGCLFGSRMMTAKEAHTSKNAKQAIVDAPGLVDGEWEKTYKGPAGGVITVRSEMGEPIHKLATRGVMFWHEMDKKIFSLDKAKRIPELKKMREYIISKLNNDFQKVWFGRNKRGESVDLEDMTYSEVVQRMVDLMYVKHESRWIDPSLMRLTGDFIRRLEERFSKTNGDSLIQNYEQLAKPCLVLENVFKAYPDAQYQLINAQDVQHFLLLCQRRGQKPVPFVPVLDDSFEFFFKKDSLWQSEDLEAVVDQDVGRTCILQGPMAAKYSTKVDEPVKDILDGIHLNHVKFLLRDVYDGDESKVPVIEYFGSKLLTDNHTAEVDGLTVSQLENKIVYRLSSASNATLPDVNSWLNLLAGNAYSWRHAFFTADIFVQGQRYQTNPMQRIFAPTFGMIVEISNPNEPAKTVITVKEPYQGGKHIKTIEISLAKNNEITVNLFEERTVLKKAVALPLKFIYRPEVGYAPIHEIMDARNDRIKEFYYKIWFGDEAVPFDAAVTSKFDGGRATVTSEAINDFVHAVGNTGEAFVDRPGKEVWAPMDFAIVVGWKAITKPIFPRAIDGDLLKLVHLSNGFRMIPGAEPLKKGDVLDTTAQINAVINQDSGKMVEVCGTITRGGAPVMEVTSQFLYRGAYSDFENTFQRKTETPMQLHLATSKDVAILRSKEWFNLEEPEIELLNKTLTFKLQSFVRYKTKTAFSEVETIGEVLLELPTKEIIQIASVDYQSGTSYGNPVLDYLERNGSAIDQPVNFENPIPLNGKTPLTLKAPASNETYARVSGDYNPIHVSRVFASYANLPGTITHGMYSSAAVRSLVETWAAENHIGRVRGFHVNLVGMVLPDDTIDVKLQHVGMVSGRKIIKIEASNKETEDKVLLGEAEVEQPTTAYVFTGQGSQEQGMGMDLYASSPVAKEVWDRADKHFMDNYGFAITNIVKNNPKELTIHFGGPRGKAIRQNYMSMTFETVSSDGSIKSEKIFKEIDENTTSYTYKSPTGLLSATQFTQPALTLMEKASFEDMRAKGLVQRDSTFAGHSLGEYSALAALAEVMPIESLVSVVFYRGLTMQVAVERDESGRSNYSMCAVNPSRISKTFNEQALQFVVENISEETGWLLEIVNLNVVNQQYVCAGDLRALDCLGNVTNYLKSQNVDIQSLMGTMSLEEVKAHLVEIIKGCAMETESKPKPLELQRGYATIPLRGIDVPFHSTFLRSGVKPFRSFLLKKIHKTSIDPSKLIGKYIPNVTAKPFELSREYFEEVYKLTNSPKIGNILANWEKYEKEDPKGAPVAA</sequence>
<dbReference type="InterPro" id="IPR013565">
    <property type="entry name" value="Fas1/AflB-like_central"/>
</dbReference>
<evidence type="ECO:0000256" key="11">
    <source>
        <dbReference type="ARBA" id="ARBA00022801"/>
    </source>
</evidence>
<dbReference type="SUPFAM" id="SSF52151">
    <property type="entry name" value="FabD/lysophospholipase-like"/>
    <property type="match status" value="2"/>
</dbReference>
<dbReference type="PANTHER" id="PTHR10982:SF21">
    <property type="entry name" value="FATTY ACID SYNTHASE SUBUNIT BETA"/>
    <property type="match status" value="1"/>
</dbReference>
<proteinExistence type="inferred from homology"/>
<dbReference type="FunFam" id="3.20.20.70:FF:000078">
    <property type="entry name" value="Fatty acid synthase beta subunit dehydratase"/>
    <property type="match status" value="1"/>
</dbReference>
<dbReference type="GO" id="GO:0004314">
    <property type="term" value="F:[acyl-carrier-protein] S-malonyltransferase activity"/>
    <property type="evidence" value="ECO:0007669"/>
    <property type="project" value="UniProtKB-EC"/>
</dbReference>
<dbReference type="Pfam" id="PF17828">
    <property type="entry name" value="FAS_N"/>
    <property type="match status" value="1"/>
</dbReference>
<evidence type="ECO:0000256" key="9">
    <source>
        <dbReference type="ARBA" id="ARBA00022516"/>
    </source>
</evidence>
<dbReference type="GO" id="GO:0004313">
    <property type="term" value="F:[acyl-carrier-protein] S-acetyltransferase activity"/>
    <property type="evidence" value="ECO:0007669"/>
    <property type="project" value="UniProtKB-EC"/>
</dbReference>
<evidence type="ECO:0000256" key="5">
    <source>
        <dbReference type="ARBA" id="ARBA00012996"/>
    </source>
</evidence>
<evidence type="ECO:0000256" key="1">
    <source>
        <dbReference type="ARBA" id="ARBA00001055"/>
    </source>
</evidence>
<dbReference type="EC" id="1.3.1.9" evidence="5"/>
<evidence type="ECO:0000256" key="13">
    <source>
        <dbReference type="ARBA" id="ARBA00022857"/>
    </source>
</evidence>
<dbReference type="Pfam" id="PF17951">
    <property type="entry name" value="FAS_meander"/>
    <property type="match status" value="1"/>
</dbReference>
<dbReference type="FunFam" id="3.40.366.10:FF:000003">
    <property type="entry name" value="Fatty acid synthase subunit beta dehydratase"/>
    <property type="match status" value="1"/>
</dbReference>
<evidence type="ECO:0000256" key="21">
    <source>
        <dbReference type="ARBA" id="ARBA00048237"/>
    </source>
</evidence>
<dbReference type="Pfam" id="PF08354">
    <property type="entry name" value="Fas1-AflB-like_hel"/>
    <property type="match status" value="1"/>
</dbReference>
<protein>
    <recommendedName>
        <fullName evidence="27">Fatty acid synthase subunit beta</fullName>
        <ecNumber evidence="5">1.3.1.9</ecNumber>
        <ecNumber evidence="7">2.3.1.38</ecNumber>
        <ecNumber evidence="8">2.3.1.39</ecNumber>
        <ecNumber evidence="4">2.3.1.86</ecNumber>
        <ecNumber evidence="3">3.1.2.14</ecNumber>
        <ecNumber evidence="6">4.2.1.59</ecNumber>
    </recommendedName>
</protein>
<dbReference type="Gene3D" id="1.20.1050.120">
    <property type="match status" value="1"/>
</dbReference>
<dbReference type="FunFam" id="3.30.1120.100:FF:000001">
    <property type="entry name" value="Fatty acid synthase beta subunit dehydratase"/>
    <property type="match status" value="1"/>
</dbReference>
<dbReference type="InterPro" id="IPR001227">
    <property type="entry name" value="Ac_transferase_dom_sf"/>
</dbReference>
<dbReference type="Pfam" id="PF13452">
    <property type="entry name" value="FAS1_DH_region"/>
    <property type="match status" value="1"/>
</dbReference>
<keyword evidence="19" id="KW-0511">Multifunctional enzyme</keyword>
<evidence type="ECO:0000256" key="29">
    <source>
        <dbReference type="PIRSR" id="PIRSR005562-1"/>
    </source>
</evidence>
<keyword evidence="13 28" id="KW-0521">NADP</keyword>
<dbReference type="OrthoDB" id="5417908at2759"/>
<dbReference type="GO" id="GO:0004321">
    <property type="term" value="F:fatty-acyl-CoA synthase activity"/>
    <property type="evidence" value="ECO:0007669"/>
    <property type="project" value="UniProtKB-EC"/>
</dbReference>
<feature type="active site" description="For malonyltransferase activity" evidence="29">
    <location>
        <position position="1832"/>
    </location>
</feature>
<dbReference type="Gene3D" id="3.30.70.3330">
    <property type="match status" value="1"/>
</dbReference>
<dbReference type="EC" id="4.2.1.59" evidence="6"/>
<dbReference type="Pfam" id="PF01575">
    <property type="entry name" value="MaoC_dehydratas"/>
    <property type="match status" value="1"/>
</dbReference>
<name>A0A9P4N305_9PLEO</name>
<dbReference type="Gene3D" id="6.20.240.10">
    <property type="match status" value="1"/>
</dbReference>
<evidence type="ECO:0000256" key="27">
    <source>
        <dbReference type="ARBA" id="ARBA00068309"/>
    </source>
</evidence>
<organism evidence="31 32">
    <name type="scientific">Lojkania enalia</name>
    <dbReference type="NCBI Taxonomy" id="147567"/>
    <lineage>
        <taxon>Eukaryota</taxon>
        <taxon>Fungi</taxon>
        <taxon>Dikarya</taxon>
        <taxon>Ascomycota</taxon>
        <taxon>Pezizomycotina</taxon>
        <taxon>Dothideomycetes</taxon>
        <taxon>Pleosporomycetidae</taxon>
        <taxon>Pleosporales</taxon>
        <taxon>Pleosporales incertae sedis</taxon>
        <taxon>Lojkania</taxon>
    </lineage>
</organism>
<evidence type="ECO:0000259" key="30">
    <source>
        <dbReference type="SMART" id="SM00827"/>
    </source>
</evidence>
<comment type="catalytic activity">
    <reaction evidence="22">
        <text>holo-[ACP] + malonyl-CoA = malonyl-[ACP] + CoA</text>
        <dbReference type="Rhea" id="RHEA:41792"/>
        <dbReference type="Rhea" id="RHEA-COMP:9623"/>
        <dbReference type="Rhea" id="RHEA-COMP:9685"/>
        <dbReference type="ChEBI" id="CHEBI:57287"/>
        <dbReference type="ChEBI" id="CHEBI:57384"/>
        <dbReference type="ChEBI" id="CHEBI:64479"/>
        <dbReference type="ChEBI" id="CHEBI:78449"/>
        <dbReference type="EC" id="2.3.1.39"/>
    </reaction>
</comment>
<evidence type="ECO:0000313" key="32">
    <source>
        <dbReference type="Proteomes" id="UP000800093"/>
    </source>
</evidence>
<dbReference type="SMART" id="SM00827">
    <property type="entry name" value="PKS_AT"/>
    <property type="match status" value="1"/>
</dbReference>
<dbReference type="FunFam" id="3.30.70.3330:FF:000001">
    <property type="entry name" value="Fatty acid synthase subunit beta dehydratase"/>
    <property type="match status" value="1"/>
</dbReference>
<evidence type="ECO:0000256" key="24">
    <source>
        <dbReference type="ARBA" id="ARBA00048572"/>
    </source>
</evidence>
<keyword evidence="10 28" id="KW-0808">Transferase</keyword>
<dbReference type="EC" id="2.3.1.38" evidence="7"/>
<dbReference type="PANTHER" id="PTHR10982">
    <property type="entry name" value="MALONYL COA-ACYL CARRIER PROTEIN TRANSACYLASE"/>
    <property type="match status" value="1"/>
</dbReference>
<dbReference type="EC" id="2.3.1.39" evidence="8"/>
<dbReference type="EC" id="3.1.2.14" evidence="3"/>
<keyword evidence="15 28" id="KW-0520">NAD</keyword>
<evidence type="ECO:0000256" key="16">
    <source>
        <dbReference type="ARBA" id="ARBA00023098"/>
    </source>
</evidence>
<keyword evidence="17" id="KW-0275">Fatty acid biosynthesis</keyword>
<feature type="active site" description="For acetyltransferase activity" evidence="29">
    <location>
        <position position="282"/>
    </location>
</feature>
<dbReference type="InterPro" id="IPR014043">
    <property type="entry name" value="Acyl_transferase_dom"/>
</dbReference>
<evidence type="ECO:0000256" key="12">
    <source>
        <dbReference type="ARBA" id="ARBA00022832"/>
    </source>
</evidence>
<comment type="catalytic activity">
    <reaction evidence="24">
        <text>a 2,3-saturated acyl-[ACP] + NAD(+) = a (2E)-enoyl-[ACP] + NADH + H(+)</text>
        <dbReference type="Rhea" id="RHEA:10240"/>
        <dbReference type="Rhea" id="RHEA-COMP:9925"/>
        <dbReference type="Rhea" id="RHEA-COMP:9926"/>
        <dbReference type="ChEBI" id="CHEBI:15378"/>
        <dbReference type="ChEBI" id="CHEBI:57540"/>
        <dbReference type="ChEBI" id="CHEBI:57945"/>
        <dbReference type="ChEBI" id="CHEBI:78784"/>
        <dbReference type="ChEBI" id="CHEBI:78785"/>
        <dbReference type="EC" id="1.3.1.9"/>
    </reaction>
</comment>
<evidence type="ECO:0000256" key="2">
    <source>
        <dbReference type="ARBA" id="ARBA00010009"/>
    </source>
</evidence>
<dbReference type="PRINTS" id="PR01483">
    <property type="entry name" value="FASYNTHASE"/>
</dbReference>
<evidence type="ECO:0000256" key="17">
    <source>
        <dbReference type="ARBA" id="ARBA00023160"/>
    </source>
</evidence>
<keyword evidence="18" id="KW-0456">Lyase</keyword>
<evidence type="ECO:0000256" key="28">
    <source>
        <dbReference type="PIRNR" id="PIRNR005562"/>
    </source>
</evidence>
<comment type="catalytic activity">
    <reaction evidence="1">
        <text>a (3R)-hydroxyacyl-[ACP] = a (2E)-enoyl-[ACP] + H2O</text>
        <dbReference type="Rhea" id="RHEA:13097"/>
        <dbReference type="Rhea" id="RHEA-COMP:9925"/>
        <dbReference type="Rhea" id="RHEA-COMP:9945"/>
        <dbReference type="ChEBI" id="CHEBI:15377"/>
        <dbReference type="ChEBI" id="CHEBI:78784"/>
        <dbReference type="ChEBI" id="CHEBI:78827"/>
        <dbReference type="EC" id="4.2.1.59"/>
    </reaction>
</comment>
<evidence type="ECO:0000256" key="3">
    <source>
        <dbReference type="ARBA" id="ARBA00012480"/>
    </source>
</evidence>
<dbReference type="InterPro" id="IPR032088">
    <property type="entry name" value="SAT"/>
</dbReference>
<dbReference type="GO" id="GO:0005835">
    <property type="term" value="C:fatty acid synthase complex"/>
    <property type="evidence" value="ECO:0007669"/>
    <property type="project" value="UniProtKB-UniRule"/>
</dbReference>
<accession>A0A9P4N305</accession>
<dbReference type="Gene3D" id="3.10.129.10">
    <property type="entry name" value="Hotdog Thioesterase"/>
    <property type="match status" value="2"/>
</dbReference>
<keyword evidence="12" id="KW-0276">Fatty acid metabolism</keyword>
<evidence type="ECO:0000256" key="14">
    <source>
        <dbReference type="ARBA" id="ARBA00023002"/>
    </source>
</evidence>
<keyword evidence="16" id="KW-0443">Lipid metabolism</keyword>
<dbReference type="GO" id="GO:0004318">
    <property type="term" value="F:enoyl-[acyl-carrier-protein] reductase (NADH) activity"/>
    <property type="evidence" value="ECO:0007669"/>
    <property type="project" value="UniProtKB-UniRule"/>
</dbReference>
<dbReference type="InterPro" id="IPR041099">
    <property type="entry name" value="FAS1_N"/>
</dbReference>
<evidence type="ECO:0000256" key="18">
    <source>
        <dbReference type="ARBA" id="ARBA00023239"/>
    </source>
</evidence>
<dbReference type="Proteomes" id="UP000800093">
    <property type="component" value="Unassembled WGS sequence"/>
</dbReference>
<comment type="catalytic activity">
    <reaction evidence="21">
        <text>acetyl-CoA + n malonyl-CoA + 2n NADPH + 4n H(+) = a long-chain-acyl-CoA + n CoA + n CO2 + 2n NADP(+).</text>
        <dbReference type="EC" id="2.3.1.86"/>
    </reaction>
</comment>
<evidence type="ECO:0000256" key="10">
    <source>
        <dbReference type="ARBA" id="ARBA00022679"/>
    </source>
</evidence>
<dbReference type="FunFam" id="3.10.129.10:FF:000017">
    <property type="entry name" value="Fatty acid synthase beta subunit dehydratase"/>
    <property type="match status" value="1"/>
</dbReference>
<dbReference type="Gene3D" id="3.30.1120.100">
    <property type="match status" value="1"/>
</dbReference>
<dbReference type="GO" id="GO:0019171">
    <property type="term" value="F:(3R)-hydroxyacyl-[acyl-carrier-protein] dehydratase activity"/>
    <property type="evidence" value="ECO:0007669"/>
    <property type="project" value="UniProtKB-EC"/>
</dbReference>
<evidence type="ECO:0000256" key="20">
    <source>
        <dbReference type="ARBA" id="ARBA00033756"/>
    </source>
</evidence>
<evidence type="ECO:0000256" key="7">
    <source>
        <dbReference type="ARBA" id="ARBA00013256"/>
    </source>
</evidence>
<feature type="domain" description="Malonyl-CoA:ACP transacylase (MAT)" evidence="30">
    <location>
        <begin position="1688"/>
        <end position="1988"/>
    </location>
</feature>
<comment type="caution">
    <text evidence="31">The sequence shown here is derived from an EMBL/GenBank/DDBJ whole genome shotgun (WGS) entry which is preliminary data.</text>
</comment>
<comment type="similarity">
    <text evidence="2 28">Belongs to the fungal fatty acid synthetase subunit beta family.</text>
</comment>
<dbReference type="InterPro" id="IPR029069">
    <property type="entry name" value="HotDog_dom_sf"/>
</dbReference>
<evidence type="ECO:0000256" key="8">
    <source>
        <dbReference type="ARBA" id="ARBA00013258"/>
    </source>
</evidence>
<comment type="function">
    <text evidence="26">Fatty acid synthetase catalyzes the formation of long-chain fatty acids from acetyl-CoA, malonyl-CoA and NADPH. The beta subunit contains domains for: [acyl-carrier-protein] acetyltransferase and malonyltransferase, S-acyl fatty acid synthase thioesterase, enoyl-[acyl-carrier-protein] reductase, and 3-hydroxypalmitoyl-[acyl-carrier-protein] dehydratase.</text>
</comment>
<dbReference type="FunFam" id="1.20.930.70:FF:000001">
    <property type="entry name" value="Fatty acid synthase beta subunit dehydratase"/>
    <property type="match status" value="1"/>
</dbReference>
<dbReference type="Gene3D" id="3.40.366.10">
    <property type="entry name" value="Malonyl-Coenzyme A Acyl Carrier Protein, domain 2"/>
    <property type="match status" value="3"/>
</dbReference>
<dbReference type="InterPro" id="IPR050830">
    <property type="entry name" value="Fungal_FAS"/>
</dbReference>
<dbReference type="EMBL" id="ML986588">
    <property type="protein sequence ID" value="KAF2267870.1"/>
    <property type="molecule type" value="Genomic_DNA"/>
</dbReference>
<dbReference type="FunFam" id="3.10.129.10:FF:000015">
    <property type="entry name" value="Fatty acid synthase subunit beta"/>
    <property type="match status" value="1"/>
</dbReference>
<dbReference type="SUPFAM" id="SSF54637">
    <property type="entry name" value="Thioesterase/thiol ester dehydrase-isomerase"/>
    <property type="match status" value="2"/>
</dbReference>
<dbReference type="GO" id="GO:0016297">
    <property type="term" value="F:fatty acyl-[ACP] hydrolase activity"/>
    <property type="evidence" value="ECO:0007669"/>
    <property type="project" value="UniProtKB-EC"/>
</dbReference>
<keyword evidence="14 28" id="KW-0560">Oxidoreductase</keyword>
<dbReference type="GO" id="GO:0006633">
    <property type="term" value="P:fatty acid biosynthetic process"/>
    <property type="evidence" value="ECO:0007669"/>
    <property type="project" value="UniProtKB-KW"/>
</dbReference>
<dbReference type="Gene3D" id="6.10.60.10">
    <property type="match status" value="1"/>
</dbReference>
<keyword evidence="11 28" id="KW-0378">Hydrolase</keyword>
<dbReference type="Gene3D" id="6.10.140.1400">
    <property type="match status" value="1"/>
</dbReference>
<dbReference type="InterPro" id="IPR013785">
    <property type="entry name" value="Aldolase_TIM"/>
</dbReference>
<dbReference type="InterPro" id="IPR002539">
    <property type="entry name" value="MaoC-like_dom"/>
</dbReference>
<evidence type="ECO:0000313" key="31">
    <source>
        <dbReference type="EMBL" id="KAF2267870.1"/>
    </source>
</evidence>
<dbReference type="EC" id="2.3.1.86" evidence="4"/>
<dbReference type="InterPro" id="IPR039569">
    <property type="entry name" value="FAS1-like_DH_region"/>
</dbReference>
<dbReference type="FunFam" id="1.20.1050.120:FF:000001">
    <property type="entry name" value="Fatty acid synthase beta subunit dehydratase"/>
    <property type="match status" value="1"/>
</dbReference>
<dbReference type="Pfam" id="PF22235">
    <property type="entry name" value="FAS1_thioest_ins"/>
    <property type="match status" value="1"/>
</dbReference>
<evidence type="ECO:0000256" key="4">
    <source>
        <dbReference type="ARBA" id="ARBA00012878"/>
    </source>
</evidence>
<evidence type="ECO:0000256" key="23">
    <source>
        <dbReference type="ARBA" id="ARBA00048536"/>
    </source>
</evidence>
<dbReference type="PIRSF" id="PIRSF005562">
    <property type="entry name" value="FAS_yeast_beta"/>
    <property type="match status" value="1"/>
</dbReference>
<dbReference type="InterPro" id="IPR016452">
    <property type="entry name" value="Fas1/AflB-like"/>
</dbReference>
<dbReference type="InterPro" id="IPR016035">
    <property type="entry name" value="Acyl_Trfase/lysoPLipase"/>
</dbReference>
<dbReference type="InterPro" id="IPR003965">
    <property type="entry name" value="Fatty_acid_synthase"/>
</dbReference>
<dbReference type="InterPro" id="IPR040883">
    <property type="entry name" value="FAS_meander"/>
</dbReference>
<dbReference type="GO" id="GO:0004312">
    <property type="term" value="F:fatty acid synthase activity"/>
    <property type="evidence" value="ECO:0007669"/>
    <property type="project" value="InterPro"/>
</dbReference>
<evidence type="ECO:0000256" key="19">
    <source>
        <dbReference type="ARBA" id="ARBA00023268"/>
    </source>
</evidence>
<evidence type="ECO:0000256" key="6">
    <source>
        <dbReference type="ARBA" id="ARBA00013167"/>
    </source>
</evidence>
<dbReference type="Pfam" id="PF16073">
    <property type="entry name" value="SAT"/>
    <property type="match status" value="1"/>
</dbReference>
<dbReference type="CDD" id="cd03447">
    <property type="entry name" value="FAS_MaoC"/>
    <property type="match status" value="1"/>
</dbReference>
<reference evidence="32" key="1">
    <citation type="journal article" date="2020" name="Stud. Mycol.">
        <title>101 Dothideomycetes genomes: A test case for predicting lifestyles and emergence of pathogens.</title>
        <authorList>
            <person name="Haridas S."/>
            <person name="Albert R."/>
            <person name="Binder M."/>
            <person name="Bloem J."/>
            <person name="LaButti K."/>
            <person name="Salamov A."/>
            <person name="Andreopoulos B."/>
            <person name="Baker S."/>
            <person name="Barry K."/>
            <person name="Bills G."/>
            <person name="Bluhm B."/>
            <person name="Cannon C."/>
            <person name="Castanera R."/>
            <person name="Culley D."/>
            <person name="Daum C."/>
            <person name="Ezra D."/>
            <person name="Gonzalez J."/>
            <person name="Henrissat B."/>
            <person name="Kuo A."/>
            <person name="Liang C."/>
            <person name="Lipzen A."/>
            <person name="Lutzoni F."/>
            <person name="Magnuson J."/>
            <person name="Mondo S."/>
            <person name="Nolan M."/>
            <person name="Ohm R."/>
            <person name="Pangilinan J."/>
            <person name="Park H.-J."/>
            <person name="Ramirez L."/>
            <person name="Alfaro M."/>
            <person name="Sun H."/>
            <person name="Tritt A."/>
            <person name="Yoshinaga Y."/>
            <person name="Zwiers L.-H."/>
            <person name="Turgeon B."/>
            <person name="Goodwin S."/>
            <person name="Spatafora J."/>
            <person name="Crous P."/>
            <person name="Grigoriev I."/>
        </authorList>
    </citation>
    <scope>NUCLEOTIDE SEQUENCE [LARGE SCALE GENOMIC DNA]</scope>
    <source>
        <strain evidence="32">CBS 304.66</strain>
    </source>
</reference>
<comment type="catalytic activity">
    <reaction evidence="25">
        <text>holo-[ACP] + acetyl-CoA = acetyl-[ACP] + CoA</text>
        <dbReference type="Rhea" id="RHEA:41788"/>
        <dbReference type="Rhea" id="RHEA-COMP:9621"/>
        <dbReference type="Rhea" id="RHEA-COMP:9685"/>
        <dbReference type="ChEBI" id="CHEBI:57287"/>
        <dbReference type="ChEBI" id="CHEBI:57288"/>
        <dbReference type="ChEBI" id="CHEBI:64479"/>
        <dbReference type="ChEBI" id="CHEBI:78446"/>
        <dbReference type="EC" id="2.3.1.38"/>
    </reaction>
</comment>
<comment type="catalytic activity">
    <reaction evidence="23">
        <text>(9Z)-octadecenoyl-[ACP] + H2O = (9Z)-octadecenoate + holo-[ACP] + H(+)</text>
        <dbReference type="Rhea" id="RHEA:15057"/>
        <dbReference type="Rhea" id="RHEA-COMP:9685"/>
        <dbReference type="Rhea" id="RHEA-COMP:9924"/>
        <dbReference type="ChEBI" id="CHEBI:15377"/>
        <dbReference type="ChEBI" id="CHEBI:15378"/>
        <dbReference type="ChEBI" id="CHEBI:30823"/>
        <dbReference type="ChEBI" id="CHEBI:64479"/>
        <dbReference type="ChEBI" id="CHEBI:78783"/>
        <dbReference type="EC" id="3.1.2.14"/>
    </reaction>
</comment>
<evidence type="ECO:0000256" key="25">
    <source>
        <dbReference type="ARBA" id="ARBA00048835"/>
    </source>
</evidence>
<dbReference type="Gene3D" id="1.20.930.70">
    <property type="match status" value="1"/>
</dbReference>
<dbReference type="Pfam" id="PF00698">
    <property type="entry name" value="Acyl_transf_1"/>
    <property type="match status" value="1"/>
</dbReference>
<evidence type="ECO:0000256" key="22">
    <source>
        <dbReference type="ARBA" id="ARBA00048462"/>
    </source>
</evidence>
<evidence type="ECO:0000256" key="15">
    <source>
        <dbReference type="ARBA" id="ARBA00023027"/>
    </source>
</evidence>
<dbReference type="Gene3D" id="3.20.20.70">
    <property type="entry name" value="Aldolase class I"/>
    <property type="match status" value="2"/>
</dbReference>
<comment type="subunit">
    <text evidence="20">[Alpha(6)beta(6)] hexamers of two multifunctional subunits (alpha and beta).</text>
</comment>
<gene>
    <name evidence="31" type="ORF">CC78DRAFT_30978</name>
</gene>